<dbReference type="PaxDb" id="195103-CPF_0970"/>
<accession>A0A0H2YPV4</accession>
<sequence>MDNSIKNFENKVTLFYSQSTGDIKLHAGGIQDMSYFGPERDDYNYKFIVVDKDYYLLNNLENFKVENGKLKLKSNSILAKYM</sequence>
<name>A0A0H2YPV4_CLOP1</name>
<evidence type="ECO:0000313" key="1">
    <source>
        <dbReference type="EMBL" id="ABG82845.1"/>
    </source>
</evidence>
<dbReference type="EMBL" id="CP000246">
    <property type="protein sequence ID" value="ABG82845.1"/>
    <property type="molecule type" value="Genomic_DNA"/>
</dbReference>
<gene>
    <name evidence="1" type="ordered locus">CPF_0970</name>
</gene>
<dbReference type="Proteomes" id="UP000001823">
    <property type="component" value="Chromosome"/>
</dbReference>
<dbReference type="KEGG" id="cpf:CPF_0970"/>
<reference evidence="1 2" key="1">
    <citation type="journal article" date="2006" name="Genome Res.">
        <title>Skewed genomic variability in strains of the toxigenic bacterial pathogen, Clostridium perfringens.</title>
        <authorList>
            <person name="Myers G.S."/>
            <person name="Rasko D.A."/>
            <person name="Cheung J.K."/>
            <person name="Ravel J."/>
            <person name="Seshadri R."/>
            <person name="Deboy R.T."/>
            <person name="Ren Q."/>
            <person name="Varga J."/>
            <person name="Awad M.M."/>
            <person name="Brinkac L.M."/>
            <person name="Daugherty S.C."/>
            <person name="Haft D.H."/>
            <person name="Dodson R.J."/>
            <person name="Madupu R."/>
            <person name="Nelson W.C."/>
            <person name="Rosovitz M.J."/>
            <person name="Sullivan S.A."/>
            <person name="Khouri H."/>
            <person name="Dimitrov G.I."/>
            <person name="Watkins K.L."/>
            <person name="Mulligan S."/>
            <person name="Benton J."/>
            <person name="Radune D."/>
            <person name="Fisher D.J."/>
            <person name="Atkins H.S."/>
            <person name="Hiscox T."/>
            <person name="Jost B.H."/>
            <person name="Billington S.J."/>
            <person name="Songer J.G."/>
            <person name="McClane B.A."/>
            <person name="Titball R.W."/>
            <person name="Rood J.I."/>
            <person name="Melville S.B."/>
            <person name="Paulsen I.T."/>
        </authorList>
    </citation>
    <scope>NUCLEOTIDE SEQUENCE [LARGE SCALE GENOMIC DNA]</scope>
    <source>
        <strain evidence="2">ATCC 13124 / DSM 756 / JCM 1290 / NCIMB 6125 / NCTC 8237 / S 107 / Type A</strain>
    </source>
</reference>
<dbReference type="AlphaFoldDB" id="A0A0H2YPV4"/>
<organism evidence="1 2">
    <name type="scientific">Clostridium perfringens (strain ATCC 13124 / DSM 756 / JCM 1290 / NCIMB 6125 / NCTC 8237 / Type A)</name>
    <dbReference type="NCBI Taxonomy" id="195103"/>
    <lineage>
        <taxon>Bacteria</taxon>
        <taxon>Bacillati</taxon>
        <taxon>Bacillota</taxon>
        <taxon>Clostridia</taxon>
        <taxon>Eubacteriales</taxon>
        <taxon>Clostridiaceae</taxon>
        <taxon>Clostridium</taxon>
    </lineage>
</organism>
<dbReference type="STRING" id="195103.CPF_0970"/>
<protein>
    <submittedName>
        <fullName evidence="1">Uncharacterized protein</fullName>
    </submittedName>
</protein>
<dbReference type="HOGENOM" id="CLU_192788_0_0_9"/>
<dbReference type="RefSeq" id="WP_011590481.1">
    <property type="nucleotide sequence ID" value="NC_008261.1"/>
</dbReference>
<proteinExistence type="predicted"/>
<evidence type="ECO:0000313" key="2">
    <source>
        <dbReference type="Proteomes" id="UP000001823"/>
    </source>
</evidence>
<keyword evidence="2" id="KW-1185">Reference proteome</keyword>